<dbReference type="EMBL" id="QGTD01000008">
    <property type="protein sequence ID" value="PWU68545.1"/>
    <property type="molecule type" value="Genomic_DNA"/>
</dbReference>
<evidence type="ECO:0000313" key="4">
    <source>
        <dbReference type="EMBL" id="PWU68545.1"/>
    </source>
</evidence>
<comment type="caution">
    <text evidence="4">The sequence shown here is derived from an EMBL/GenBank/DDBJ whole genome shotgun (WGS) entry which is preliminary data.</text>
</comment>
<dbReference type="SMART" id="SM00382">
    <property type="entry name" value="AAA"/>
    <property type="match status" value="1"/>
</dbReference>
<dbReference type="GO" id="GO:0005524">
    <property type="term" value="F:ATP binding"/>
    <property type="evidence" value="ECO:0007669"/>
    <property type="project" value="UniProtKB-KW"/>
</dbReference>
<gene>
    <name evidence="4" type="primary">spoIIIAA</name>
    <name evidence="4" type="ORF">DLJ74_08895</name>
</gene>
<dbReference type="InterPro" id="IPR014217">
    <property type="entry name" value="Spore_III_AA"/>
</dbReference>
<dbReference type="NCBIfam" id="TIGR02858">
    <property type="entry name" value="spore_III_AA"/>
    <property type="match status" value="1"/>
</dbReference>
<dbReference type="InterPro" id="IPR045735">
    <property type="entry name" value="Spore_III_AA_AAA+_ATPase"/>
</dbReference>
<dbReference type="Proteomes" id="UP000245624">
    <property type="component" value="Unassembled WGS sequence"/>
</dbReference>
<dbReference type="InterPro" id="IPR027417">
    <property type="entry name" value="P-loop_NTPase"/>
</dbReference>
<evidence type="ECO:0000313" key="5">
    <source>
        <dbReference type="Proteomes" id="UP000245624"/>
    </source>
</evidence>
<dbReference type="Gene3D" id="3.40.50.300">
    <property type="entry name" value="P-loop containing nucleotide triphosphate hydrolases"/>
    <property type="match status" value="1"/>
</dbReference>
<name>A0A317KYQ4_9BACI</name>
<feature type="domain" description="AAA+ ATPase" evidence="3">
    <location>
        <begin position="136"/>
        <end position="283"/>
    </location>
</feature>
<dbReference type="SUPFAM" id="SSF52540">
    <property type="entry name" value="P-loop containing nucleoside triphosphate hydrolases"/>
    <property type="match status" value="1"/>
</dbReference>
<evidence type="ECO:0000256" key="1">
    <source>
        <dbReference type="ARBA" id="ARBA00022741"/>
    </source>
</evidence>
<dbReference type="AlphaFoldDB" id="A0A317KYQ4"/>
<dbReference type="PANTHER" id="PTHR20953:SF3">
    <property type="entry name" value="P-LOOP CONTAINING NUCLEOSIDE TRIPHOSPHATE HYDROLASES SUPERFAMILY PROTEIN"/>
    <property type="match status" value="1"/>
</dbReference>
<dbReference type="CDD" id="cd00009">
    <property type="entry name" value="AAA"/>
    <property type="match status" value="1"/>
</dbReference>
<keyword evidence="2" id="KW-0067">ATP-binding</keyword>
<protein>
    <submittedName>
        <fullName evidence="4">Stage III sporulation protein AA</fullName>
    </submittedName>
</protein>
<evidence type="ECO:0000256" key="2">
    <source>
        <dbReference type="ARBA" id="ARBA00022840"/>
    </source>
</evidence>
<dbReference type="OrthoDB" id="9768243at2"/>
<dbReference type="RefSeq" id="WP_109984194.1">
    <property type="nucleotide sequence ID" value="NZ_JAJUIE010000002.1"/>
</dbReference>
<dbReference type="InterPro" id="IPR003593">
    <property type="entry name" value="AAA+_ATPase"/>
</dbReference>
<evidence type="ECO:0000259" key="3">
    <source>
        <dbReference type="SMART" id="SM00382"/>
    </source>
</evidence>
<sequence length="306" mass="34304">METILSLLPIAIATEIDHYLQAKQVVPEEIRLRINRPIEINTGKSVMWLSHVRTSKEDAQSILNRISDYSLYRLEEELRQGYITVRGGHRIGISGSVIIENGYVKAIKHVSSFNIRLATDKVGITKSYLPYLYKEHFLNTLIIGPPQSGKTTFLRDLARFVSTGTKEMKAHKTAIVDERSEICAATEGVPMSSIGLRVDVLDRCPKSEGMMMFVRSMSPDVIIVDEIGSDKDVQALMEVMNAGINLICTIHGKDLKDIQNRPAITPLINAEIFDRFIVLSNKHHTGEVLDILDSKGHPILERVNQS</sequence>
<dbReference type="Pfam" id="PF19568">
    <property type="entry name" value="Spore_III_AA"/>
    <property type="match status" value="1"/>
</dbReference>
<organism evidence="4 5">
    <name type="scientific">Gracilibacillus dipsosauri</name>
    <dbReference type="NCBI Taxonomy" id="178340"/>
    <lineage>
        <taxon>Bacteria</taxon>
        <taxon>Bacillati</taxon>
        <taxon>Bacillota</taxon>
        <taxon>Bacilli</taxon>
        <taxon>Bacillales</taxon>
        <taxon>Bacillaceae</taxon>
        <taxon>Gracilibacillus</taxon>
    </lineage>
</organism>
<accession>A0A317KYQ4</accession>
<dbReference type="PANTHER" id="PTHR20953">
    <property type="entry name" value="KINASE-RELATED"/>
    <property type="match status" value="1"/>
</dbReference>
<reference evidence="4 5" key="1">
    <citation type="submission" date="2018-05" db="EMBL/GenBank/DDBJ databases">
        <title>Genomic analysis of Gracilibacillus dipsosauri DD1 reveals novel features of a salt-tolerant amylase.</title>
        <authorList>
            <person name="Deutch C.E."/>
            <person name="Yang S."/>
        </authorList>
    </citation>
    <scope>NUCLEOTIDE SEQUENCE [LARGE SCALE GENOMIC DNA]</scope>
    <source>
        <strain evidence="4 5">DD1</strain>
    </source>
</reference>
<keyword evidence="5" id="KW-1185">Reference proteome</keyword>
<keyword evidence="1" id="KW-0547">Nucleotide-binding</keyword>
<proteinExistence type="predicted"/>